<protein>
    <recommendedName>
        <fullName evidence="4">Putative pterin-4-alpha-carbinolamine dehydratase</fullName>
        <shortName evidence="4">PHS</shortName>
        <ecNumber evidence="4">4.2.1.96</ecNumber>
    </recommendedName>
    <alternativeName>
        <fullName evidence="4">4-alpha-hydroxy-tetrahydropterin dehydratase</fullName>
    </alternativeName>
    <alternativeName>
        <fullName evidence="4">Pterin carbinolamine dehydratase</fullName>
        <shortName evidence="4">PCD</shortName>
    </alternativeName>
</protein>
<dbReference type="GO" id="GO:0008124">
    <property type="term" value="F:4-alpha-hydroxytetrahydrobiopterin dehydratase activity"/>
    <property type="evidence" value="ECO:0007669"/>
    <property type="project" value="UniProtKB-UniRule"/>
</dbReference>
<evidence type="ECO:0000313" key="6">
    <source>
        <dbReference type="Proteomes" id="UP000177092"/>
    </source>
</evidence>
<evidence type="ECO:0000256" key="2">
    <source>
        <dbReference type="ARBA" id="ARBA00006472"/>
    </source>
</evidence>
<keyword evidence="3 4" id="KW-0456">Lyase</keyword>
<evidence type="ECO:0000256" key="3">
    <source>
        <dbReference type="ARBA" id="ARBA00023239"/>
    </source>
</evidence>
<dbReference type="Pfam" id="PF01329">
    <property type="entry name" value="Pterin_4a"/>
    <property type="match status" value="1"/>
</dbReference>
<gene>
    <name evidence="5" type="ORF">A3D03_06550</name>
</gene>
<proteinExistence type="inferred from homology"/>
<dbReference type="EC" id="4.2.1.96" evidence="4"/>
<reference evidence="5 6" key="1">
    <citation type="journal article" date="2016" name="Nat. Commun.">
        <title>Thousands of microbial genomes shed light on interconnected biogeochemical processes in an aquifer system.</title>
        <authorList>
            <person name="Anantharaman K."/>
            <person name="Brown C.T."/>
            <person name="Hug L.A."/>
            <person name="Sharon I."/>
            <person name="Castelle C.J."/>
            <person name="Probst A.J."/>
            <person name="Thomas B.C."/>
            <person name="Singh A."/>
            <person name="Wilkins M.J."/>
            <person name="Karaoz U."/>
            <person name="Brodie E.L."/>
            <person name="Williams K.H."/>
            <person name="Hubbard S.S."/>
            <person name="Banfield J.F."/>
        </authorList>
    </citation>
    <scope>NUCLEOTIDE SEQUENCE [LARGE SCALE GENOMIC DNA]</scope>
</reference>
<dbReference type="InterPro" id="IPR001533">
    <property type="entry name" value="Pterin_deHydtase"/>
</dbReference>
<evidence type="ECO:0000256" key="4">
    <source>
        <dbReference type="HAMAP-Rule" id="MF_00434"/>
    </source>
</evidence>
<dbReference type="PANTHER" id="PTHR12599">
    <property type="entry name" value="PTERIN-4-ALPHA-CARBINOLAMINE DEHYDRATASE"/>
    <property type="match status" value="1"/>
</dbReference>
<organism evidence="5 6">
    <name type="scientific">Candidatus Gottesmanbacteria bacterium RIFCSPHIGHO2_02_FULL_40_13</name>
    <dbReference type="NCBI Taxonomy" id="1798384"/>
    <lineage>
        <taxon>Bacteria</taxon>
        <taxon>Candidatus Gottesmaniibacteriota</taxon>
    </lineage>
</organism>
<sequence length="109" mass="12554">MNLTQKKCVPCEGGAKPFSASQINGYKSKLNSDWEVIDDKKISRLFKFKNFREAFDFVNKIAQIAEEEQHHPDIQINYNRVRIDLTTHAIKGLSMNDFIMAAKIEALNH</sequence>
<dbReference type="InterPro" id="IPR036428">
    <property type="entry name" value="PCD_sf"/>
</dbReference>
<dbReference type="HAMAP" id="MF_00434">
    <property type="entry name" value="Pterin_4_alpha"/>
    <property type="match status" value="1"/>
</dbReference>
<dbReference type="NCBIfam" id="NF002017">
    <property type="entry name" value="PRK00823.1-2"/>
    <property type="match status" value="1"/>
</dbReference>
<dbReference type="AlphaFoldDB" id="A0A1F6A792"/>
<name>A0A1F6A792_9BACT</name>
<dbReference type="GO" id="GO:0006729">
    <property type="term" value="P:tetrahydrobiopterin biosynthetic process"/>
    <property type="evidence" value="ECO:0007669"/>
    <property type="project" value="InterPro"/>
</dbReference>
<comment type="caution">
    <text evidence="5">The sequence shown here is derived from an EMBL/GenBank/DDBJ whole genome shotgun (WGS) entry which is preliminary data.</text>
</comment>
<dbReference type="STRING" id="1798384.A3D03_06550"/>
<comment type="similarity">
    <text evidence="2 4">Belongs to the pterin-4-alpha-carbinolamine dehydratase family.</text>
</comment>
<dbReference type="SUPFAM" id="SSF55248">
    <property type="entry name" value="PCD-like"/>
    <property type="match status" value="1"/>
</dbReference>
<evidence type="ECO:0000256" key="1">
    <source>
        <dbReference type="ARBA" id="ARBA00001554"/>
    </source>
</evidence>
<evidence type="ECO:0000313" key="5">
    <source>
        <dbReference type="EMBL" id="OGG20352.1"/>
    </source>
</evidence>
<dbReference type="Gene3D" id="3.30.1360.20">
    <property type="entry name" value="Transcriptional coactivator/pterin dehydratase"/>
    <property type="match status" value="1"/>
</dbReference>
<dbReference type="PANTHER" id="PTHR12599:SF0">
    <property type="entry name" value="PTERIN-4-ALPHA-CARBINOLAMINE DEHYDRATASE"/>
    <property type="match status" value="1"/>
</dbReference>
<accession>A0A1F6A792</accession>
<dbReference type="EMBL" id="MFJN01000049">
    <property type="protein sequence ID" value="OGG20352.1"/>
    <property type="molecule type" value="Genomic_DNA"/>
</dbReference>
<comment type="catalytic activity">
    <reaction evidence="1 4">
        <text>(4aS,6R)-4a-hydroxy-L-erythro-5,6,7,8-tetrahydrobiopterin = (6R)-L-erythro-6,7-dihydrobiopterin + H2O</text>
        <dbReference type="Rhea" id="RHEA:11920"/>
        <dbReference type="ChEBI" id="CHEBI:15377"/>
        <dbReference type="ChEBI" id="CHEBI:15642"/>
        <dbReference type="ChEBI" id="CHEBI:43120"/>
        <dbReference type="EC" id="4.2.1.96"/>
    </reaction>
</comment>
<dbReference type="CDD" id="cd00913">
    <property type="entry name" value="PCD_DCoH_subfamily_a"/>
    <property type="match status" value="1"/>
</dbReference>
<dbReference type="Proteomes" id="UP000177092">
    <property type="component" value="Unassembled WGS sequence"/>
</dbReference>